<feature type="transmembrane region" description="Helical" evidence="2">
    <location>
        <begin position="176"/>
        <end position="197"/>
    </location>
</feature>
<dbReference type="SUPFAM" id="SSF52200">
    <property type="entry name" value="Toll/Interleukin receptor TIR domain"/>
    <property type="match status" value="1"/>
</dbReference>
<proteinExistence type="predicted"/>
<evidence type="ECO:0000259" key="3">
    <source>
        <dbReference type="PROSITE" id="PS50104"/>
    </source>
</evidence>
<dbReference type="EMBL" id="CP071382">
    <property type="protein sequence ID" value="QSV44734.1"/>
    <property type="molecule type" value="Genomic_DNA"/>
</dbReference>
<dbReference type="RefSeq" id="WP_207162548.1">
    <property type="nucleotide sequence ID" value="NZ_CP071382.1"/>
</dbReference>
<keyword evidence="2" id="KW-0812">Transmembrane</keyword>
<protein>
    <submittedName>
        <fullName evidence="5">PASTA domain-containing protein</fullName>
    </submittedName>
</protein>
<evidence type="ECO:0000256" key="2">
    <source>
        <dbReference type="SAM" id="Phobius"/>
    </source>
</evidence>
<dbReference type="Pfam" id="PF13676">
    <property type="entry name" value="TIR_2"/>
    <property type="match status" value="1"/>
</dbReference>
<dbReference type="Gene3D" id="3.40.50.10140">
    <property type="entry name" value="Toll/interleukin-1 receptor homology (TIR) domain"/>
    <property type="match status" value="1"/>
</dbReference>
<name>A0ABX7Q087_9BACT</name>
<reference evidence="5 6" key="1">
    <citation type="submission" date="2021-03" db="EMBL/GenBank/DDBJ databases">
        <title>Geobacter metallireducens gen. nov. sp. nov., a microorganism capable of coupling the complete oxidation of organic compounds to the reduction of iron and other metals.</title>
        <authorList>
            <person name="Li Y."/>
        </authorList>
    </citation>
    <scope>NUCLEOTIDE SEQUENCE [LARGE SCALE GENOMIC DNA]</scope>
    <source>
        <strain evidence="5 6">Jerry-YX</strain>
    </source>
</reference>
<keyword evidence="2" id="KW-0472">Membrane</keyword>
<gene>
    <name evidence="5" type="ORF">JZM60_11220</name>
</gene>
<feature type="region of interest" description="Disordered" evidence="1">
    <location>
        <begin position="354"/>
        <end position="373"/>
    </location>
</feature>
<feature type="domain" description="TIR" evidence="3">
    <location>
        <begin position="1"/>
        <end position="155"/>
    </location>
</feature>
<evidence type="ECO:0000259" key="4">
    <source>
        <dbReference type="PROSITE" id="PS51178"/>
    </source>
</evidence>
<feature type="domain" description="PASTA" evidence="4">
    <location>
        <begin position="329"/>
        <end position="396"/>
    </location>
</feature>
<feature type="domain" description="PASTA" evidence="4">
    <location>
        <begin position="255"/>
        <end position="325"/>
    </location>
</feature>
<evidence type="ECO:0000313" key="5">
    <source>
        <dbReference type="EMBL" id="QSV44734.1"/>
    </source>
</evidence>
<dbReference type="InterPro" id="IPR000157">
    <property type="entry name" value="TIR_dom"/>
</dbReference>
<dbReference type="PROSITE" id="PS51178">
    <property type="entry name" value="PASTA"/>
    <property type="match status" value="2"/>
</dbReference>
<dbReference type="Pfam" id="PF03793">
    <property type="entry name" value="PASTA"/>
    <property type="match status" value="2"/>
</dbReference>
<sequence length="523" mass="56807">MEGIFISYRREESAGHAGRIYDRLRERFGRGRVFMDVSAIEPGVDFVEAIDRAVGSCAVLLVIIGRRWLDCTDAAGRRRLDDPKDFIRLEVGTALRRNIRVVPVLVQDAAMPGEVDLPDDLKLLARRNAIEINDTHWDSDLAQLVETLERVLEGSGAVTPERAGTGTAPSARKNRLTWLISSITAIVLALAGLLTGVESLRNSFVRLFKGTPAVTTTSDTSVHPGPPEEPPSDVNQEPPPPQVQQEPSPPDTHQEPPPPTLVTVPKLAGATLGKAEAALAKAGLKVGAVERRESTTAKPGIVIGQIPKAGAKLSKGKKVNLVVAVKPPEPELVTVPNVVKQPLERAVRMLEDAGLRPGAETPRPTSRERPGTVMDQKIRGGSEVKRGTAVDLLVAVQPEERGAALLAGGNRKIPQTYLFDLDSGKIAENGEADIWFEAETETERYLTPRNGAAIGFTRENPSFETCSNVRMAERRIPIQRFPETAYACVRTNRGNIAAFKLLEPVGPSPGVMQIHFSTWKRGR</sequence>
<dbReference type="InterPro" id="IPR005543">
    <property type="entry name" value="PASTA_dom"/>
</dbReference>
<dbReference type="Proteomes" id="UP000663651">
    <property type="component" value="Chromosome"/>
</dbReference>
<feature type="compositionally biased region" description="Pro residues" evidence="1">
    <location>
        <begin position="237"/>
        <end position="260"/>
    </location>
</feature>
<keyword evidence="6" id="KW-1185">Reference proteome</keyword>
<accession>A0ABX7Q087</accession>
<evidence type="ECO:0000313" key="6">
    <source>
        <dbReference type="Proteomes" id="UP000663651"/>
    </source>
</evidence>
<keyword evidence="2" id="KW-1133">Transmembrane helix</keyword>
<dbReference type="InterPro" id="IPR035897">
    <property type="entry name" value="Toll_tir_struct_dom_sf"/>
</dbReference>
<dbReference type="PROSITE" id="PS50104">
    <property type="entry name" value="TIR"/>
    <property type="match status" value="1"/>
</dbReference>
<evidence type="ECO:0000256" key="1">
    <source>
        <dbReference type="SAM" id="MobiDB-lite"/>
    </source>
</evidence>
<organism evidence="5 6">
    <name type="scientific">Geobacter benzoatilyticus</name>
    <dbReference type="NCBI Taxonomy" id="2815309"/>
    <lineage>
        <taxon>Bacteria</taxon>
        <taxon>Pseudomonadati</taxon>
        <taxon>Thermodesulfobacteriota</taxon>
        <taxon>Desulfuromonadia</taxon>
        <taxon>Geobacterales</taxon>
        <taxon>Geobacteraceae</taxon>
        <taxon>Geobacter</taxon>
    </lineage>
</organism>
<dbReference type="SMART" id="SM00740">
    <property type="entry name" value="PASTA"/>
    <property type="match status" value="2"/>
</dbReference>
<feature type="region of interest" description="Disordered" evidence="1">
    <location>
        <begin position="214"/>
        <end position="262"/>
    </location>
</feature>
<dbReference type="Gene3D" id="3.30.10.20">
    <property type="match status" value="2"/>
</dbReference>
<dbReference type="CDD" id="cd06577">
    <property type="entry name" value="PASTA_pknB"/>
    <property type="match status" value="2"/>
</dbReference>